<dbReference type="SUPFAM" id="SSF56112">
    <property type="entry name" value="Protein kinase-like (PK-like)"/>
    <property type="match status" value="1"/>
</dbReference>
<dbReference type="InterPro" id="IPR000719">
    <property type="entry name" value="Prot_kinase_dom"/>
</dbReference>
<dbReference type="GO" id="GO:0005524">
    <property type="term" value="F:ATP binding"/>
    <property type="evidence" value="ECO:0007669"/>
    <property type="project" value="InterPro"/>
</dbReference>
<feature type="domain" description="Protein kinase" evidence="1">
    <location>
        <begin position="1"/>
        <end position="69"/>
    </location>
</feature>
<reference evidence="2" key="1">
    <citation type="journal article" date="2020" name="Stud. Mycol.">
        <title>101 Dothideomycetes genomes: a test case for predicting lifestyles and emergence of pathogens.</title>
        <authorList>
            <person name="Haridas S."/>
            <person name="Albert R."/>
            <person name="Binder M."/>
            <person name="Bloem J."/>
            <person name="Labutti K."/>
            <person name="Salamov A."/>
            <person name="Andreopoulos B."/>
            <person name="Baker S."/>
            <person name="Barry K."/>
            <person name="Bills G."/>
            <person name="Bluhm B."/>
            <person name="Cannon C."/>
            <person name="Castanera R."/>
            <person name="Culley D."/>
            <person name="Daum C."/>
            <person name="Ezra D."/>
            <person name="Gonzalez J."/>
            <person name="Henrissat B."/>
            <person name="Kuo A."/>
            <person name="Liang C."/>
            <person name="Lipzen A."/>
            <person name="Lutzoni F."/>
            <person name="Magnuson J."/>
            <person name="Mondo S."/>
            <person name="Nolan M."/>
            <person name="Ohm R."/>
            <person name="Pangilinan J."/>
            <person name="Park H.-J."/>
            <person name="Ramirez L."/>
            <person name="Alfaro M."/>
            <person name="Sun H."/>
            <person name="Tritt A."/>
            <person name="Yoshinaga Y."/>
            <person name="Zwiers L.-H."/>
            <person name="Turgeon B."/>
            <person name="Goodwin S."/>
            <person name="Spatafora J."/>
            <person name="Crous P."/>
            <person name="Grigoriev I."/>
        </authorList>
    </citation>
    <scope>NUCLEOTIDE SEQUENCE</scope>
    <source>
        <strain evidence="2">ATCC 16933</strain>
    </source>
</reference>
<dbReference type="InterPro" id="IPR011009">
    <property type="entry name" value="Kinase-like_dom_sf"/>
</dbReference>
<gene>
    <name evidence="2" type="ORF">BDY21DRAFT_343774</name>
</gene>
<evidence type="ECO:0000313" key="2">
    <source>
        <dbReference type="EMBL" id="KAF2457413.1"/>
    </source>
</evidence>
<dbReference type="GO" id="GO:0004672">
    <property type="term" value="F:protein kinase activity"/>
    <property type="evidence" value="ECO:0007669"/>
    <property type="project" value="InterPro"/>
</dbReference>
<evidence type="ECO:0000259" key="1">
    <source>
        <dbReference type="PROSITE" id="PS50011"/>
    </source>
</evidence>
<organism evidence="2 3">
    <name type="scientific">Lineolata rhizophorae</name>
    <dbReference type="NCBI Taxonomy" id="578093"/>
    <lineage>
        <taxon>Eukaryota</taxon>
        <taxon>Fungi</taxon>
        <taxon>Dikarya</taxon>
        <taxon>Ascomycota</taxon>
        <taxon>Pezizomycotina</taxon>
        <taxon>Dothideomycetes</taxon>
        <taxon>Dothideomycetes incertae sedis</taxon>
        <taxon>Lineolatales</taxon>
        <taxon>Lineolataceae</taxon>
        <taxon>Lineolata</taxon>
    </lineage>
</organism>
<keyword evidence="3" id="KW-1185">Reference proteome</keyword>
<dbReference type="EMBL" id="MU001680">
    <property type="protein sequence ID" value="KAF2457413.1"/>
    <property type="molecule type" value="Genomic_DNA"/>
</dbReference>
<proteinExistence type="predicted"/>
<dbReference type="Proteomes" id="UP000799766">
    <property type="component" value="Unassembled WGS sequence"/>
</dbReference>
<protein>
    <recommendedName>
        <fullName evidence="1">Protein kinase domain-containing protein</fullName>
    </recommendedName>
</protein>
<dbReference type="Gene3D" id="1.10.510.10">
    <property type="entry name" value="Transferase(Phosphotransferase) domain 1"/>
    <property type="match status" value="1"/>
</dbReference>
<sequence>MKQAVEALTYVHLKGVLHCDFHPTNFFIDEFLGLEFCLVSWMGELWKLFRFFFPRGPMAMLDATFDLTY</sequence>
<name>A0A6A6P1R2_9PEZI</name>
<dbReference type="AlphaFoldDB" id="A0A6A6P1R2"/>
<accession>A0A6A6P1R2</accession>
<evidence type="ECO:0000313" key="3">
    <source>
        <dbReference type="Proteomes" id="UP000799766"/>
    </source>
</evidence>
<dbReference type="PROSITE" id="PS50011">
    <property type="entry name" value="PROTEIN_KINASE_DOM"/>
    <property type="match status" value="1"/>
</dbReference>